<dbReference type="Gene3D" id="2.60.200.30">
    <property type="entry name" value="Probable inorganic polyphosphate/atp-NAD kinase, domain 2"/>
    <property type="match status" value="1"/>
</dbReference>
<dbReference type="GO" id="GO:0051287">
    <property type="term" value="F:NAD binding"/>
    <property type="evidence" value="ECO:0007669"/>
    <property type="project" value="UniProtKB-ARBA"/>
</dbReference>
<dbReference type="EMBL" id="CACRUE010000024">
    <property type="protein sequence ID" value="VYU03471.1"/>
    <property type="molecule type" value="Genomic_DNA"/>
</dbReference>
<dbReference type="GO" id="GO:0005524">
    <property type="term" value="F:ATP binding"/>
    <property type="evidence" value="ECO:0007669"/>
    <property type="project" value="UniProtKB-KW"/>
</dbReference>
<dbReference type="GO" id="GO:0046872">
    <property type="term" value="F:metal ion binding"/>
    <property type="evidence" value="ECO:0007669"/>
    <property type="project" value="UniProtKB-UniRule"/>
</dbReference>
<feature type="binding site" evidence="6">
    <location>
        <position position="133"/>
    </location>
    <ligand>
        <name>NAD(+)</name>
        <dbReference type="ChEBI" id="CHEBI:57540"/>
    </ligand>
</feature>
<evidence type="ECO:0000256" key="4">
    <source>
        <dbReference type="ARBA" id="ARBA00023027"/>
    </source>
</evidence>
<dbReference type="HAMAP" id="MF_00361">
    <property type="entry name" value="NAD_kinase"/>
    <property type="match status" value="1"/>
</dbReference>
<protein>
    <recommendedName>
        <fullName evidence="6">NAD kinase</fullName>
        <ecNumber evidence="6">2.7.1.23</ecNumber>
    </recommendedName>
    <alternativeName>
        <fullName evidence="6">ATP-dependent NAD kinase</fullName>
    </alternativeName>
</protein>
<keyword evidence="6" id="KW-0547">Nucleotide-binding</keyword>
<dbReference type="Gene3D" id="3.40.50.10330">
    <property type="entry name" value="Probable inorganic polyphosphate/atp-NAD kinase, domain 1"/>
    <property type="match status" value="1"/>
</dbReference>
<feature type="binding site" evidence="6">
    <location>
        <begin position="123"/>
        <end position="124"/>
    </location>
    <ligand>
        <name>NAD(+)</name>
        <dbReference type="ChEBI" id="CHEBI:57540"/>
    </ligand>
</feature>
<comment type="catalytic activity">
    <reaction evidence="5 6">
        <text>NAD(+) + ATP = ADP + NADP(+) + H(+)</text>
        <dbReference type="Rhea" id="RHEA:18629"/>
        <dbReference type="ChEBI" id="CHEBI:15378"/>
        <dbReference type="ChEBI" id="CHEBI:30616"/>
        <dbReference type="ChEBI" id="CHEBI:57540"/>
        <dbReference type="ChEBI" id="CHEBI:58349"/>
        <dbReference type="ChEBI" id="CHEBI:456216"/>
        <dbReference type="EC" id="2.7.1.23"/>
    </reaction>
</comment>
<proteinExistence type="inferred from homology"/>
<dbReference type="PANTHER" id="PTHR20275">
    <property type="entry name" value="NAD KINASE"/>
    <property type="match status" value="1"/>
</dbReference>
<keyword evidence="6" id="KW-0067">ATP-binding</keyword>
<keyword evidence="1 6" id="KW-0808">Transferase</keyword>
<evidence type="ECO:0000256" key="6">
    <source>
        <dbReference type="HAMAP-Rule" id="MF_00361"/>
    </source>
</evidence>
<evidence type="ECO:0000313" key="8">
    <source>
        <dbReference type="EMBL" id="VYU03471.1"/>
    </source>
</evidence>
<gene>
    <name evidence="8" type="primary">ppnK1</name>
    <name evidence="6" type="synonym">nadK</name>
    <name evidence="8" type="ORF">IBLFYP30_01574</name>
    <name evidence="7" type="ORF">LIP50_00015</name>
</gene>
<dbReference type="GO" id="GO:0006741">
    <property type="term" value="P:NADP+ biosynthetic process"/>
    <property type="evidence" value="ECO:0007669"/>
    <property type="project" value="UniProtKB-UniRule"/>
</dbReference>
<organism evidence="8">
    <name type="scientific">Intestinibacter bartlettii</name>
    <dbReference type="NCBI Taxonomy" id="261299"/>
    <lineage>
        <taxon>Bacteria</taxon>
        <taxon>Bacillati</taxon>
        <taxon>Bacillota</taxon>
        <taxon>Clostridia</taxon>
        <taxon>Peptostreptococcales</taxon>
        <taxon>Peptostreptococcaceae</taxon>
        <taxon>Intestinibacter</taxon>
    </lineage>
</organism>
<keyword evidence="9" id="KW-1185">Reference proteome</keyword>
<dbReference type="SUPFAM" id="SSF111331">
    <property type="entry name" value="NAD kinase/diacylglycerol kinase-like"/>
    <property type="match status" value="1"/>
</dbReference>
<evidence type="ECO:0000256" key="1">
    <source>
        <dbReference type="ARBA" id="ARBA00022679"/>
    </source>
</evidence>
<dbReference type="PANTHER" id="PTHR20275:SF0">
    <property type="entry name" value="NAD KINASE"/>
    <property type="match status" value="1"/>
</dbReference>
<keyword evidence="3 6" id="KW-0521">NADP</keyword>
<keyword evidence="6" id="KW-0963">Cytoplasm</keyword>
<dbReference type="InterPro" id="IPR016064">
    <property type="entry name" value="NAD/diacylglycerol_kinase_sf"/>
</dbReference>
<dbReference type="Pfam" id="PF20143">
    <property type="entry name" value="NAD_kinase_C"/>
    <property type="match status" value="1"/>
</dbReference>
<dbReference type="GO" id="GO:0003951">
    <property type="term" value="F:NAD+ kinase activity"/>
    <property type="evidence" value="ECO:0007669"/>
    <property type="project" value="UniProtKB-UniRule"/>
</dbReference>
<comment type="cofactor">
    <cofactor evidence="6">
        <name>a divalent metal cation</name>
        <dbReference type="ChEBI" id="CHEBI:60240"/>
    </cofactor>
</comment>
<dbReference type="Proteomes" id="UP001299409">
    <property type="component" value="Unassembled WGS sequence"/>
</dbReference>
<dbReference type="InterPro" id="IPR002504">
    <property type="entry name" value="NADK"/>
</dbReference>
<keyword evidence="4 6" id="KW-0520">NAD</keyword>
<dbReference type="GO" id="GO:0005737">
    <property type="term" value="C:cytoplasm"/>
    <property type="evidence" value="ECO:0007669"/>
    <property type="project" value="UniProtKB-SubCell"/>
</dbReference>
<reference evidence="7 9" key="2">
    <citation type="submission" date="2021-10" db="EMBL/GenBank/DDBJ databases">
        <title>Collection of gut derived symbiotic bacterial strains cultured from healthy donors.</title>
        <authorList>
            <person name="Lin H."/>
            <person name="Littmann E."/>
            <person name="Claire K."/>
            <person name="Pamer E."/>
        </authorList>
    </citation>
    <scope>NUCLEOTIDE SEQUENCE [LARGE SCALE GENOMIC DNA]</scope>
    <source>
        <strain evidence="7 9">MSK.17.68</strain>
    </source>
</reference>
<dbReference type="RefSeq" id="WP_007285926.1">
    <property type="nucleotide sequence ID" value="NZ_BAABXU010000001.1"/>
</dbReference>
<dbReference type="InterPro" id="IPR017437">
    <property type="entry name" value="ATP-NAD_kinase_PpnK-typ_C"/>
</dbReference>
<evidence type="ECO:0000313" key="7">
    <source>
        <dbReference type="EMBL" id="MCB5444578.1"/>
    </source>
</evidence>
<dbReference type="EC" id="2.7.1.23" evidence="6"/>
<feature type="binding site" evidence="6">
    <location>
        <position position="152"/>
    </location>
    <ligand>
        <name>NAD(+)</name>
        <dbReference type="ChEBI" id="CHEBI:57540"/>
    </ligand>
</feature>
<dbReference type="AlphaFoldDB" id="A0A6N3BNG8"/>
<comment type="subcellular location">
    <subcellularLocation>
        <location evidence="6">Cytoplasm</location>
    </subcellularLocation>
</comment>
<comment type="similarity">
    <text evidence="6">Belongs to the NAD kinase family.</text>
</comment>
<keyword evidence="2 6" id="KW-0418">Kinase</keyword>
<comment type="caution">
    <text evidence="6">Lacks conserved residue(s) required for the propagation of feature annotation.</text>
</comment>
<accession>A0A6N3BNG8</accession>
<evidence type="ECO:0000313" key="9">
    <source>
        <dbReference type="Proteomes" id="UP001299409"/>
    </source>
</evidence>
<reference evidence="8" key="1">
    <citation type="submission" date="2019-11" db="EMBL/GenBank/DDBJ databases">
        <authorList>
            <person name="Feng L."/>
        </authorList>
    </citation>
    <scope>NUCLEOTIDE SEQUENCE</scope>
    <source>
        <strain evidence="8">IbartlettiiLFYP30</strain>
    </source>
</reference>
<evidence type="ECO:0000256" key="5">
    <source>
        <dbReference type="ARBA" id="ARBA00047925"/>
    </source>
</evidence>
<sequence>MERIITINSNELPKSVITKDILTDKLQKAGFTVCDEIHPETELIISIGGDGSFLQTVHDFEFPEVPILGINTGHLGFFPDFSPSDIDHFIESYLVGDYIVQEIPVLQSTVCTKSNCNDVFSINEVVVKGYKSRTIHLSLGINDHHVQNFSGDGVIISTSTGSTAYNYAARGSIIDPSINVMQITPLAPINTNAYRSFTSSIICSKDSIVKIAPEYRFEDSILIVVDGVEYQFKQIVDISTFVSDLKVKLLRMSNYEFWSRVTEKFL</sequence>
<evidence type="ECO:0000256" key="3">
    <source>
        <dbReference type="ARBA" id="ARBA00022857"/>
    </source>
</evidence>
<dbReference type="GeneID" id="89564545"/>
<dbReference type="InterPro" id="IPR017438">
    <property type="entry name" value="ATP-NAD_kinase_N"/>
</dbReference>
<name>A0A6N3BNG8_9FIRM</name>
<evidence type="ECO:0000256" key="2">
    <source>
        <dbReference type="ARBA" id="ARBA00022777"/>
    </source>
</evidence>
<feature type="binding site" evidence="6">
    <location>
        <position position="187"/>
    </location>
    <ligand>
        <name>NAD(+)</name>
        <dbReference type="ChEBI" id="CHEBI:57540"/>
    </ligand>
</feature>
<dbReference type="EMBL" id="JAJBMB010000001">
    <property type="protein sequence ID" value="MCB5444578.1"/>
    <property type="molecule type" value="Genomic_DNA"/>
</dbReference>
<feature type="binding site" evidence="6">
    <location>
        <begin position="50"/>
        <end position="51"/>
    </location>
    <ligand>
        <name>NAD(+)</name>
        <dbReference type="ChEBI" id="CHEBI:57540"/>
    </ligand>
</feature>
<feature type="active site" description="Proton acceptor" evidence="6">
    <location>
        <position position="50"/>
    </location>
</feature>
<dbReference type="GO" id="GO:0019674">
    <property type="term" value="P:NAD+ metabolic process"/>
    <property type="evidence" value="ECO:0007669"/>
    <property type="project" value="InterPro"/>
</dbReference>
<dbReference type="Pfam" id="PF01513">
    <property type="entry name" value="NAD_kinase"/>
    <property type="match status" value="1"/>
</dbReference>
<comment type="function">
    <text evidence="6">Involved in the regulation of the intracellular balance of NAD and NADP, and is a key enzyme in the biosynthesis of NADP. Catalyzes specifically the phosphorylation on 2'-hydroxyl of the adenosine moiety of NAD to yield NADP.</text>
</comment>